<keyword evidence="3" id="KW-1185">Reference proteome</keyword>
<reference evidence="2 3" key="1">
    <citation type="submission" date="2018-10" db="EMBL/GenBank/DDBJ databases">
        <title>Genomic Encyclopedia of Archaeal and Bacterial Type Strains, Phase II (KMG-II): from individual species to whole genera.</title>
        <authorList>
            <person name="Goeker M."/>
        </authorList>
    </citation>
    <scope>NUCLEOTIDE SEQUENCE [LARGE SCALE GENOMIC DNA]</scope>
    <source>
        <strain evidence="2 3">DSM 19839</strain>
    </source>
</reference>
<dbReference type="Proteomes" id="UP000276282">
    <property type="component" value="Unassembled WGS sequence"/>
</dbReference>
<gene>
    <name evidence="2" type="ORF">BC962_2292</name>
</gene>
<accession>A0A495PM46</accession>
<dbReference type="EMBL" id="RBLG01000003">
    <property type="protein sequence ID" value="RKS50522.1"/>
    <property type="molecule type" value="Genomic_DNA"/>
</dbReference>
<feature type="transmembrane region" description="Helical" evidence="1">
    <location>
        <begin position="140"/>
        <end position="158"/>
    </location>
</feature>
<feature type="transmembrane region" description="Helical" evidence="1">
    <location>
        <begin position="36"/>
        <end position="54"/>
    </location>
</feature>
<dbReference type="AlphaFoldDB" id="A0A495PM46"/>
<protein>
    <submittedName>
        <fullName evidence="2">Uncharacterized protein</fullName>
    </submittedName>
</protein>
<name>A0A495PM46_9FLAO</name>
<feature type="transmembrane region" description="Helical" evidence="1">
    <location>
        <begin position="170"/>
        <end position="188"/>
    </location>
</feature>
<sequence>MNFKMIKLYRRTSMVILVLLQLAFVSAIFYDVLNEFSVLVFIGAISFLGIFSLVKMAHESHEKPTKSYILILFVTFGALATFILNLKLNIGPVISASLVGFIATLIPGIFKNKNHQLIKEMPPAIYCGTFVGMTSANIGATYWFISLAGIVAGILYVLATNTFVRVGGKLGTVAFGGVAFVFLISLIIS</sequence>
<keyword evidence="1" id="KW-1133">Transmembrane helix</keyword>
<feature type="transmembrane region" description="Helical" evidence="1">
    <location>
        <begin position="66"/>
        <end position="84"/>
    </location>
</feature>
<keyword evidence="1" id="KW-0472">Membrane</keyword>
<comment type="caution">
    <text evidence="2">The sequence shown here is derived from an EMBL/GenBank/DDBJ whole genome shotgun (WGS) entry which is preliminary data.</text>
</comment>
<evidence type="ECO:0000313" key="3">
    <source>
        <dbReference type="Proteomes" id="UP000276282"/>
    </source>
</evidence>
<proteinExistence type="predicted"/>
<feature type="transmembrane region" description="Helical" evidence="1">
    <location>
        <begin position="90"/>
        <end position="110"/>
    </location>
</feature>
<keyword evidence="1" id="KW-0812">Transmembrane</keyword>
<evidence type="ECO:0000313" key="2">
    <source>
        <dbReference type="EMBL" id="RKS50522.1"/>
    </source>
</evidence>
<evidence type="ECO:0000256" key="1">
    <source>
        <dbReference type="SAM" id="Phobius"/>
    </source>
</evidence>
<organism evidence="2 3">
    <name type="scientific">Gillisia mitskevichiae</name>
    <dbReference type="NCBI Taxonomy" id="270921"/>
    <lineage>
        <taxon>Bacteria</taxon>
        <taxon>Pseudomonadati</taxon>
        <taxon>Bacteroidota</taxon>
        <taxon>Flavobacteriia</taxon>
        <taxon>Flavobacteriales</taxon>
        <taxon>Flavobacteriaceae</taxon>
        <taxon>Gillisia</taxon>
    </lineage>
</organism>
<feature type="transmembrane region" description="Helical" evidence="1">
    <location>
        <begin position="12"/>
        <end position="30"/>
    </location>
</feature>